<dbReference type="Pfam" id="PF12804">
    <property type="entry name" value="NTP_transf_3"/>
    <property type="match status" value="1"/>
</dbReference>
<dbReference type="RefSeq" id="WP_078228060.1">
    <property type="nucleotide sequence ID" value="NZ_CAIJDP010000079.1"/>
</dbReference>
<dbReference type="PANTHER" id="PTHR43777:SF1">
    <property type="entry name" value="MOLYBDENUM COFACTOR CYTIDYLYLTRANSFERASE"/>
    <property type="match status" value="1"/>
</dbReference>
<evidence type="ECO:0000259" key="1">
    <source>
        <dbReference type="Pfam" id="PF12804"/>
    </source>
</evidence>
<protein>
    <submittedName>
        <fullName evidence="2">Nicotine blue oxidoreductase</fullName>
        <ecNumber evidence="2">1.1.1.328</ecNumber>
    </submittedName>
</protein>
<dbReference type="InterPro" id="IPR029044">
    <property type="entry name" value="Nucleotide-diphossugar_trans"/>
</dbReference>
<organism evidence="2 3">
    <name type="scientific">Flavobacterium salmonis</name>
    <dbReference type="NCBI Taxonomy" id="2654844"/>
    <lineage>
        <taxon>Bacteria</taxon>
        <taxon>Pseudomonadati</taxon>
        <taxon>Bacteroidota</taxon>
        <taxon>Flavobacteriia</taxon>
        <taxon>Flavobacteriales</taxon>
        <taxon>Flavobacteriaceae</taxon>
        <taxon>Flavobacterium</taxon>
    </lineage>
</organism>
<dbReference type="Gene3D" id="3.90.550.10">
    <property type="entry name" value="Spore Coat Polysaccharide Biosynthesis Protein SpsA, Chain A"/>
    <property type="match status" value="1"/>
</dbReference>
<dbReference type="CDD" id="cd04182">
    <property type="entry name" value="GT_2_like_f"/>
    <property type="match status" value="1"/>
</dbReference>
<dbReference type="EC" id="1.1.1.328" evidence="2"/>
<gene>
    <name evidence="2" type="primary">nboR_2</name>
    <name evidence="2" type="ORF">FLAT13_03443</name>
</gene>
<sequence>MSQTAIVVLAAGNAKRMGKSKQLLPWGNSTLLGSIIRNVLLTDADLFFAVLGAYQNEIIEKINFSKTNVLINENWQKGLGSSITLAVEEINQKYTDVNAVLFVLADQPFIGHIHLNTMLQLHQKGEDVIIITAKEDYKGVPVLFPGKYFPELMLLSGDEGAKEIIKKNKSQVREVETKDDIIDIDTFESYHALHKILNKTE</sequence>
<proteinExistence type="predicted"/>
<dbReference type="Proteomes" id="UP000530060">
    <property type="component" value="Unassembled WGS sequence"/>
</dbReference>
<evidence type="ECO:0000313" key="3">
    <source>
        <dbReference type="Proteomes" id="UP000530060"/>
    </source>
</evidence>
<comment type="caution">
    <text evidence="2">The sequence shown here is derived from an EMBL/GenBank/DDBJ whole genome shotgun (WGS) entry which is preliminary data.</text>
</comment>
<dbReference type="InterPro" id="IPR025877">
    <property type="entry name" value="MobA-like_NTP_Trfase"/>
</dbReference>
<reference evidence="2 3" key="1">
    <citation type="submission" date="2020-06" db="EMBL/GenBank/DDBJ databases">
        <authorList>
            <person name="Criscuolo A."/>
        </authorList>
    </citation>
    <scope>NUCLEOTIDE SEQUENCE [LARGE SCALE GENOMIC DNA]</scope>
    <source>
        <strain evidence="3">CIP 111411</strain>
    </source>
</reference>
<feature type="domain" description="MobA-like NTP transferase" evidence="1">
    <location>
        <begin position="7"/>
        <end position="168"/>
    </location>
</feature>
<dbReference type="GO" id="GO:0016491">
    <property type="term" value="F:oxidoreductase activity"/>
    <property type="evidence" value="ECO:0007669"/>
    <property type="project" value="UniProtKB-KW"/>
</dbReference>
<name>A0A6V6Z560_9FLAO</name>
<dbReference type="SUPFAM" id="SSF53448">
    <property type="entry name" value="Nucleotide-diphospho-sugar transferases"/>
    <property type="match status" value="1"/>
</dbReference>
<keyword evidence="3" id="KW-1185">Reference proteome</keyword>
<dbReference type="AlphaFoldDB" id="A0A6V6Z560"/>
<keyword evidence="2" id="KW-0560">Oxidoreductase</keyword>
<evidence type="ECO:0000313" key="2">
    <source>
        <dbReference type="EMBL" id="CAD0006709.1"/>
    </source>
</evidence>
<dbReference type="PANTHER" id="PTHR43777">
    <property type="entry name" value="MOLYBDENUM COFACTOR CYTIDYLYLTRANSFERASE"/>
    <property type="match status" value="1"/>
</dbReference>
<accession>A0A6V6Z560</accession>
<dbReference type="GO" id="GO:0016779">
    <property type="term" value="F:nucleotidyltransferase activity"/>
    <property type="evidence" value="ECO:0007669"/>
    <property type="project" value="UniProtKB-ARBA"/>
</dbReference>
<dbReference type="EMBL" id="CAIJDP010000079">
    <property type="protein sequence ID" value="CAD0006709.1"/>
    <property type="molecule type" value="Genomic_DNA"/>
</dbReference>